<dbReference type="InterPro" id="IPR009057">
    <property type="entry name" value="Homeodomain-like_sf"/>
</dbReference>
<keyword evidence="1" id="KW-1133">Transmembrane helix</keyword>
<dbReference type="InterPro" id="IPR036179">
    <property type="entry name" value="Ig-like_dom_sf"/>
</dbReference>
<keyword evidence="3" id="KW-1185">Reference proteome</keyword>
<evidence type="ECO:0000313" key="3">
    <source>
        <dbReference type="Proteomes" id="UP001460270"/>
    </source>
</evidence>
<name>A0AAW0MXP2_9GOBI</name>
<keyword evidence="1" id="KW-0812">Transmembrane</keyword>
<protein>
    <recommendedName>
        <fullName evidence="4">Ig-like domain-containing protein</fullName>
    </recommendedName>
</protein>
<reference evidence="3" key="1">
    <citation type="submission" date="2024-04" db="EMBL/GenBank/DDBJ databases">
        <title>Salinicola lusitanus LLJ914,a marine bacterium isolated from the Okinawa Trough.</title>
        <authorList>
            <person name="Li J."/>
        </authorList>
    </citation>
    <scope>NUCLEOTIDE SEQUENCE [LARGE SCALE GENOMIC DNA]</scope>
</reference>
<dbReference type="Proteomes" id="UP001460270">
    <property type="component" value="Unassembled WGS sequence"/>
</dbReference>
<evidence type="ECO:0000256" key="1">
    <source>
        <dbReference type="SAM" id="Phobius"/>
    </source>
</evidence>
<proteinExistence type="predicted"/>
<dbReference type="SUPFAM" id="SSF46689">
    <property type="entry name" value="Homeodomain-like"/>
    <property type="match status" value="1"/>
</dbReference>
<dbReference type="EMBL" id="JBBPFD010000020">
    <property type="protein sequence ID" value="KAK7883877.1"/>
    <property type="molecule type" value="Genomic_DNA"/>
</dbReference>
<organism evidence="2 3">
    <name type="scientific">Mugilogobius chulae</name>
    <name type="common">yellowstripe goby</name>
    <dbReference type="NCBI Taxonomy" id="88201"/>
    <lineage>
        <taxon>Eukaryota</taxon>
        <taxon>Metazoa</taxon>
        <taxon>Chordata</taxon>
        <taxon>Craniata</taxon>
        <taxon>Vertebrata</taxon>
        <taxon>Euteleostomi</taxon>
        <taxon>Actinopterygii</taxon>
        <taxon>Neopterygii</taxon>
        <taxon>Teleostei</taxon>
        <taxon>Neoteleostei</taxon>
        <taxon>Acanthomorphata</taxon>
        <taxon>Gobiaria</taxon>
        <taxon>Gobiiformes</taxon>
        <taxon>Gobioidei</taxon>
        <taxon>Gobiidae</taxon>
        <taxon>Gobionellinae</taxon>
        <taxon>Mugilogobius</taxon>
    </lineage>
</organism>
<keyword evidence="1" id="KW-0472">Membrane</keyword>
<dbReference type="AlphaFoldDB" id="A0AAW0MXP2"/>
<dbReference type="SUPFAM" id="SSF48726">
    <property type="entry name" value="Immunoglobulin"/>
    <property type="match status" value="1"/>
</dbReference>
<sequence length="297" mass="33606">MGQQSLATAMLQAGRSQTEVATELEVSQRVISRLQQRYRETGRATERRRSGRSLATSCADDRYIVKTALRNRMMNAIQLQARLRCLDDLVSPEQRKSMKSLKEETSQLDVGNDACQRRYCIQYHNKGVFSSDTMYVSITNVTRADSGQYQCVVKRSLMWDGICGFRIKVTNRKDAPLNPTFTLKPELPHNITVNLTSALSPTVGTDQITSVISVTTQLNPRFLLFLILIPVALIIICVLVVYRKRKSQNDQKDARDSEVVEYENCPGPASEPADCIYQNLCANTRDHTDVNNFLRPH</sequence>
<dbReference type="InterPro" id="IPR013783">
    <property type="entry name" value="Ig-like_fold"/>
</dbReference>
<dbReference type="Gene3D" id="2.60.40.10">
    <property type="entry name" value="Immunoglobulins"/>
    <property type="match status" value="1"/>
</dbReference>
<accession>A0AAW0MXP2</accession>
<feature type="transmembrane region" description="Helical" evidence="1">
    <location>
        <begin position="222"/>
        <end position="242"/>
    </location>
</feature>
<evidence type="ECO:0008006" key="4">
    <source>
        <dbReference type="Google" id="ProtNLM"/>
    </source>
</evidence>
<evidence type="ECO:0000313" key="2">
    <source>
        <dbReference type="EMBL" id="KAK7883877.1"/>
    </source>
</evidence>
<gene>
    <name evidence="2" type="ORF">WMY93_027000</name>
</gene>
<comment type="caution">
    <text evidence="2">The sequence shown here is derived from an EMBL/GenBank/DDBJ whole genome shotgun (WGS) entry which is preliminary data.</text>
</comment>